<evidence type="ECO:0000256" key="8">
    <source>
        <dbReference type="ARBA" id="ARBA00023014"/>
    </source>
</evidence>
<dbReference type="EMBL" id="LR134350">
    <property type="protein sequence ID" value="VEG30076.1"/>
    <property type="molecule type" value="Genomic_DNA"/>
</dbReference>
<evidence type="ECO:0000256" key="9">
    <source>
        <dbReference type="ARBA" id="ARBA00050776"/>
    </source>
</evidence>
<accession>A0A3S4TBG7</accession>
<gene>
    <name evidence="12" type="primary">iscS</name>
    <name evidence="12" type="ORF">NCTC11636_02551</name>
</gene>
<dbReference type="KEGG" id="ahw:NCTC11636_02551"/>
<evidence type="ECO:0000256" key="10">
    <source>
        <dbReference type="RuleBase" id="RU004504"/>
    </source>
</evidence>
<dbReference type="EC" id="2.8.1.7" evidence="3"/>
<dbReference type="AlphaFoldDB" id="A0A3S4TBG7"/>
<keyword evidence="5" id="KW-0479">Metal-binding</keyword>
<evidence type="ECO:0000259" key="11">
    <source>
        <dbReference type="Pfam" id="PF00266"/>
    </source>
</evidence>
<comment type="cofactor">
    <cofactor evidence="1 10">
        <name>pyridoxal 5'-phosphate</name>
        <dbReference type="ChEBI" id="CHEBI:597326"/>
    </cofactor>
</comment>
<dbReference type="PANTHER" id="PTHR11601:SF34">
    <property type="entry name" value="CYSTEINE DESULFURASE"/>
    <property type="match status" value="1"/>
</dbReference>
<dbReference type="GO" id="GO:0051536">
    <property type="term" value="F:iron-sulfur cluster binding"/>
    <property type="evidence" value="ECO:0007669"/>
    <property type="project" value="UniProtKB-KW"/>
</dbReference>
<evidence type="ECO:0000256" key="4">
    <source>
        <dbReference type="ARBA" id="ARBA00022679"/>
    </source>
</evidence>
<proteinExistence type="inferred from homology"/>
<name>A0A3S4TBG7_9ACTO</name>
<protein>
    <recommendedName>
        <fullName evidence="3">cysteine desulfurase</fullName>
        <ecNumber evidence="3">2.8.1.7</ecNumber>
    </recommendedName>
</protein>
<dbReference type="PANTHER" id="PTHR11601">
    <property type="entry name" value="CYSTEINE DESULFURYLASE FAMILY MEMBER"/>
    <property type="match status" value="1"/>
</dbReference>
<evidence type="ECO:0000313" key="13">
    <source>
        <dbReference type="Proteomes" id="UP000266895"/>
    </source>
</evidence>
<dbReference type="Gene3D" id="1.10.260.50">
    <property type="match status" value="1"/>
</dbReference>
<organism evidence="12 13">
    <name type="scientific">Actinomyces howellii</name>
    <dbReference type="NCBI Taxonomy" id="52771"/>
    <lineage>
        <taxon>Bacteria</taxon>
        <taxon>Bacillati</taxon>
        <taxon>Actinomycetota</taxon>
        <taxon>Actinomycetes</taxon>
        <taxon>Actinomycetales</taxon>
        <taxon>Actinomycetaceae</taxon>
        <taxon>Actinomyces</taxon>
    </lineage>
</organism>
<sequence>MSSSARIYLDHAATTPMRPEVAEQVRDDLADGLAGAANPASRHASGRRAGALLEQARSRLAAALDVDPHEVLFTSGGTEADSLVVAGRVLAARAAGVPAPRLVTSPVEHPAVLDSARTAAEHLGAEHVLVPVDPLGRVLTEGLARAVSSGPVALVSVMTANNETGVVQDVAGVVATVRAASDQDCPGRSGYVPVHSDAVAALGRVPVDMHGWGLDALSLSGHKLGAPVGTGALVTRRDLELVCPTGGGRQERGLRSGTQDLVGARALAAAVELAVAEQREEAARLEALRRRVLEGTRALPGVHLTLPDEAPHLPGTAHLWFEEVSPEALLMSLDLAGIDASAGSACHAGVSRPSHVLLAMGHGHEAARSTLRVSMGLRTTVADVERLLEVLPGALEAARRAHTPRSGHLTPRDRDI</sequence>
<dbReference type="InterPro" id="IPR015421">
    <property type="entry name" value="PyrdxlP-dep_Trfase_major"/>
</dbReference>
<dbReference type="Proteomes" id="UP000266895">
    <property type="component" value="Chromosome"/>
</dbReference>
<dbReference type="InterPro" id="IPR020578">
    <property type="entry name" value="Aminotrans_V_PyrdxlP_BS"/>
</dbReference>
<dbReference type="Gene3D" id="3.90.1150.10">
    <property type="entry name" value="Aspartate Aminotransferase, domain 1"/>
    <property type="match status" value="1"/>
</dbReference>
<keyword evidence="6" id="KW-0663">Pyridoxal phosphate</keyword>
<dbReference type="Gene3D" id="3.40.640.10">
    <property type="entry name" value="Type I PLP-dependent aspartate aminotransferase-like (Major domain)"/>
    <property type="match status" value="1"/>
</dbReference>
<dbReference type="RefSeq" id="WP_269471393.1">
    <property type="nucleotide sequence ID" value="NZ_LR134350.1"/>
</dbReference>
<dbReference type="GO" id="GO:0046872">
    <property type="term" value="F:metal ion binding"/>
    <property type="evidence" value="ECO:0007669"/>
    <property type="project" value="UniProtKB-KW"/>
</dbReference>
<evidence type="ECO:0000256" key="2">
    <source>
        <dbReference type="ARBA" id="ARBA00006490"/>
    </source>
</evidence>
<feature type="domain" description="Aminotransferase class V" evidence="11">
    <location>
        <begin position="7"/>
        <end position="387"/>
    </location>
</feature>
<comment type="similarity">
    <text evidence="2">Belongs to the class-V pyridoxal-phosphate-dependent aminotransferase family. NifS/IscS subfamily.</text>
</comment>
<comment type="catalytic activity">
    <reaction evidence="9">
        <text>(sulfur carrier)-H + L-cysteine = (sulfur carrier)-SH + L-alanine</text>
        <dbReference type="Rhea" id="RHEA:43892"/>
        <dbReference type="Rhea" id="RHEA-COMP:14737"/>
        <dbReference type="Rhea" id="RHEA-COMP:14739"/>
        <dbReference type="ChEBI" id="CHEBI:29917"/>
        <dbReference type="ChEBI" id="CHEBI:35235"/>
        <dbReference type="ChEBI" id="CHEBI:57972"/>
        <dbReference type="ChEBI" id="CHEBI:64428"/>
        <dbReference type="EC" id="2.8.1.7"/>
    </reaction>
</comment>
<dbReference type="PROSITE" id="PS00595">
    <property type="entry name" value="AA_TRANSFER_CLASS_5"/>
    <property type="match status" value="1"/>
</dbReference>
<keyword evidence="13" id="KW-1185">Reference proteome</keyword>
<dbReference type="InterPro" id="IPR000192">
    <property type="entry name" value="Aminotrans_V_dom"/>
</dbReference>
<dbReference type="PIRSF" id="PIRSF005572">
    <property type="entry name" value="NifS"/>
    <property type="match status" value="1"/>
</dbReference>
<keyword evidence="7" id="KW-0408">Iron</keyword>
<evidence type="ECO:0000313" key="12">
    <source>
        <dbReference type="EMBL" id="VEG30076.1"/>
    </source>
</evidence>
<dbReference type="GO" id="GO:0031071">
    <property type="term" value="F:cysteine desulfurase activity"/>
    <property type="evidence" value="ECO:0007669"/>
    <property type="project" value="UniProtKB-EC"/>
</dbReference>
<dbReference type="InterPro" id="IPR015422">
    <property type="entry name" value="PyrdxlP-dep_Trfase_small"/>
</dbReference>
<dbReference type="Pfam" id="PF00266">
    <property type="entry name" value="Aminotran_5"/>
    <property type="match status" value="1"/>
</dbReference>
<reference evidence="12 13" key="1">
    <citation type="submission" date="2018-12" db="EMBL/GenBank/DDBJ databases">
        <authorList>
            <consortium name="Pathogen Informatics"/>
        </authorList>
    </citation>
    <scope>NUCLEOTIDE SEQUENCE [LARGE SCALE GENOMIC DNA]</scope>
    <source>
        <strain evidence="12 13">NCTC11636</strain>
    </source>
</reference>
<dbReference type="SUPFAM" id="SSF53383">
    <property type="entry name" value="PLP-dependent transferases"/>
    <property type="match status" value="1"/>
</dbReference>
<dbReference type="InterPro" id="IPR016454">
    <property type="entry name" value="Cysteine_dSase"/>
</dbReference>
<dbReference type="InterPro" id="IPR015424">
    <property type="entry name" value="PyrdxlP-dep_Trfase"/>
</dbReference>
<evidence type="ECO:0000256" key="5">
    <source>
        <dbReference type="ARBA" id="ARBA00022723"/>
    </source>
</evidence>
<keyword evidence="4 12" id="KW-0808">Transferase</keyword>
<evidence type="ECO:0000256" key="3">
    <source>
        <dbReference type="ARBA" id="ARBA00012239"/>
    </source>
</evidence>
<evidence type="ECO:0000256" key="7">
    <source>
        <dbReference type="ARBA" id="ARBA00023004"/>
    </source>
</evidence>
<keyword evidence="8" id="KW-0411">Iron-sulfur</keyword>
<evidence type="ECO:0000256" key="6">
    <source>
        <dbReference type="ARBA" id="ARBA00022898"/>
    </source>
</evidence>
<evidence type="ECO:0000256" key="1">
    <source>
        <dbReference type="ARBA" id="ARBA00001933"/>
    </source>
</evidence>